<feature type="region of interest" description="Disordered" evidence="8">
    <location>
        <begin position="1"/>
        <end position="29"/>
    </location>
</feature>
<feature type="compositionally biased region" description="Polar residues" evidence="8">
    <location>
        <begin position="7"/>
        <end position="29"/>
    </location>
</feature>
<dbReference type="Pfam" id="PF01233">
    <property type="entry name" value="NMT"/>
    <property type="match status" value="1"/>
</dbReference>
<evidence type="ECO:0000256" key="7">
    <source>
        <dbReference type="RuleBase" id="RU004178"/>
    </source>
</evidence>
<evidence type="ECO:0000256" key="1">
    <source>
        <dbReference type="ARBA" id="ARBA00009469"/>
    </source>
</evidence>
<sequence>MGKDHQFWNTQPIDRNGTGVISSKASGSLEQPKLPEGFRFEDLRCVEEVAEFLEKNYVEDVCSKHKLKYSSDFLRWVVDSEDKRKKYCIVLRLYGRMVGFIFGKEHHVVIRGVKNRVIGVNFLCVSCDMRGKRLAPVLIKEVTRRANVDGIFKGVFTSGTELFFNVSRGRYYHRPLNAENMFMSGFSDRMMEVREVRVRKGTRIAEEKDMKDIERLYLEESKQYMFYEEMELSGIISTFKPVKNVLYTYVHESDGHIDGFGAFFVIDTIEKKSNRKVQGGYLYYKGGKDSTQMVEDLIYFAQREGCDVFNCLNMMGNLSFLRNLGFYPGTGELRYYLYNWSSGEVPKEKVFFILP</sequence>
<dbReference type="InterPro" id="IPR022676">
    <property type="entry name" value="NMT_N"/>
</dbReference>
<evidence type="ECO:0000256" key="4">
    <source>
        <dbReference type="ARBA" id="ARBA00022679"/>
    </source>
</evidence>
<keyword evidence="5 6" id="KW-0012">Acyltransferase</keyword>
<evidence type="ECO:0000256" key="3">
    <source>
        <dbReference type="ARBA" id="ARBA00022240"/>
    </source>
</evidence>
<accession>A0A9Q9C9B4</accession>
<dbReference type="EMBL" id="CP075149">
    <property type="protein sequence ID" value="UTX42827.1"/>
    <property type="molecule type" value="Genomic_DNA"/>
</dbReference>
<evidence type="ECO:0000256" key="5">
    <source>
        <dbReference type="ARBA" id="ARBA00023315"/>
    </source>
</evidence>
<dbReference type="Gene3D" id="3.40.630.170">
    <property type="match status" value="1"/>
</dbReference>
<dbReference type="SUPFAM" id="SSF55729">
    <property type="entry name" value="Acyl-CoA N-acyltransferases (Nat)"/>
    <property type="match status" value="2"/>
</dbReference>
<evidence type="ECO:0000259" key="9">
    <source>
        <dbReference type="PROSITE" id="PS51186"/>
    </source>
</evidence>
<dbReference type="PROSITE" id="PS51186">
    <property type="entry name" value="GNAT"/>
    <property type="match status" value="1"/>
</dbReference>
<dbReference type="PANTHER" id="PTHR11377">
    <property type="entry name" value="N-MYRISTOYL TRANSFERASE"/>
    <property type="match status" value="1"/>
</dbReference>
<dbReference type="InterPro" id="IPR000182">
    <property type="entry name" value="GNAT_dom"/>
</dbReference>
<dbReference type="PANTHER" id="PTHR11377:SF5">
    <property type="entry name" value="GLYCYLPEPTIDE N-TETRADECANOYLTRANSFERASE"/>
    <property type="match status" value="1"/>
</dbReference>
<dbReference type="PIRSF" id="PIRSF015892">
    <property type="entry name" value="N-myristl_transf"/>
    <property type="match status" value="1"/>
</dbReference>
<comment type="catalytic activity">
    <reaction evidence="6">
        <text>N-terminal glycyl-[protein] + tetradecanoyl-CoA = N-tetradecanoylglycyl-[protein] + CoA + H(+)</text>
        <dbReference type="Rhea" id="RHEA:15521"/>
        <dbReference type="Rhea" id="RHEA-COMP:12666"/>
        <dbReference type="Rhea" id="RHEA-COMP:12667"/>
        <dbReference type="ChEBI" id="CHEBI:15378"/>
        <dbReference type="ChEBI" id="CHEBI:57287"/>
        <dbReference type="ChEBI" id="CHEBI:57385"/>
        <dbReference type="ChEBI" id="CHEBI:64723"/>
        <dbReference type="ChEBI" id="CHEBI:133050"/>
        <dbReference type="EC" id="2.3.1.97"/>
    </reaction>
</comment>
<dbReference type="GO" id="GO:0005737">
    <property type="term" value="C:cytoplasm"/>
    <property type="evidence" value="ECO:0007669"/>
    <property type="project" value="TreeGrafter"/>
</dbReference>
<dbReference type="Pfam" id="PF02799">
    <property type="entry name" value="NMT_C"/>
    <property type="match status" value="1"/>
</dbReference>
<organism evidence="10 11">
    <name type="scientific">Encephalitozoon hellem</name>
    <name type="common">Microsporidian parasite</name>
    <dbReference type="NCBI Taxonomy" id="27973"/>
    <lineage>
        <taxon>Eukaryota</taxon>
        <taxon>Fungi</taxon>
        <taxon>Fungi incertae sedis</taxon>
        <taxon>Microsporidia</taxon>
        <taxon>Unikaryonidae</taxon>
        <taxon>Encephalitozoon</taxon>
    </lineage>
</organism>
<gene>
    <name evidence="10" type="ORF">GPU96_03g05510</name>
</gene>
<dbReference type="InterPro" id="IPR000903">
    <property type="entry name" value="NMT"/>
</dbReference>
<evidence type="ECO:0000256" key="6">
    <source>
        <dbReference type="RuleBase" id="RU000586"/>
    </source>
</evidence>
<keyword evidence="4 6" id="KW-0808">Transferase</keyword>
<protein>
    <recommendedName>
        <fullName evidence="3 6">Glycylpeptide N-tetradecanoyltransferase</fullName>
        <ecNumber evidence="2 6">2.3.1.97</ecNumber>
    </recommendedName>
</protein>
<dbReference type="EC" id="2.3.1.97" evidence="2 6"/>
<feature type="domain" description="N-acetyltransferase" evidence="9">
    <location>
        <begin position="41"/>
        <end position="211"/>
    </location>
</feature>
<dbReference type="AlphaFoldDB" id="A0A9Q9C9B4"/>
<comment type="function">
    <text evidence="6">Adds a myristoyl group to the N-terminal glycine residue of certain cellular proteins.</text>
</comment>
<evidence type="ECO:0000256" key="8">
    <source>
        <dbReference type="SAM" id="MobiDB-lite"/>
    </source>
</evidence>
<evidence type="ECO:0000313" key="10">
    <source>
        <dbReference type="EMBL" id="UTX42827.1"/>
    </source>
</evidence>
<proteinExistence type="inferred from homology"/>
<reference evidence="10" key="1">
    <citation type="submission" date="2021-05" db="EMBL/GenBank/DDBJ databases">
        <title>Encephalitozoon hellem ATCC 50604 Complete Genome.</title>
        <authorList>
            <person name="Mascarenhas dos Santos A.C."/>
            <person name="Julian A.T."/>
            <person name="Pombert J.-F."/>
        </authorList>
    </citation>
    <scope>NUCLEOTIDE SEQUENCE</scope>
    <source>
        <strain evidence="10">ATCC 50604</strain>
    </source>
</reference>
<comment type="similarity">
    <text evidence="1 7">Belongs to the NMT family.</text>
</comment>
<dbReference type="Proteomes" id="UP001059546">
    <property type="component" value="Chromosome III"/>
</dbReference>
<dbReference type="InterPro" id="IPR016181">
    <property type="entry name" value="Acyl_CoA_acyltransferase"/>
</dbReference>
<evidence type="ECO:0000313" key="11">
    <source>
        <dbReference type="Proteomes" id="UP001059546"/>
    </source>
</evidence>
<dbReference type="GO" id="GO:0004379">
    <property type="term" value="F:glycylpeptide N-tetradecanoyltransferase activity"/>
    <property type="evidence" value="ECO:0007669"/>
    <property type="project" value="UniProtKB-EC"/>
</dbReference>
<name>A0A9Q9C9B4_ENCHE</name>
<dbReference type="InterPro" id="IPR022677">
    <property type="entry name" value="NMT_C"/>
</dbReference>
<evidence type="ECO:0000256" key="2">
    <source>
        <dbReference type="ARBA" id="ARBA00012923"/>
    </source>
</evidence>